<proteinExistence type="predicted"/>
<feature type="compositionally biased region" description="Polar residues" evidence="1">
    <location>
        <begin position="214"/>
        <end position="223"/>
    </location>
</feature>
<evidence type="ECO:0000313" key="2">
    <source>
        <dbReference type="EMBL" id="KAJ7749727.1"/>
    </source>
</evidence>
<feature type="compositionally biased region" description="Basic and acidic residues" evidence="1">
    <location>
        <begin position="264"/>
        <end position="291"/>
    </location>
</feature>
<feature type="region of interest" description="Disordered" evidence="1">
    <location>
        <begin position="1"/>
        <end position="22"/>
    </location>
</feature>
<feature type="compositionally biased region" description="Low complexity" evidence="1">
    <location>
        <begin position="101"/>
        <end position="113"/>
    </location>
</feature>
<keyword evidence="3" id="KW-1185">Reference proteome</keyword>
<feature type="region of interest" description="Disordered" evidence="1">
    <location>
        <begin position="43"/>
        <end position="138"/>
    </location>
</feature>
<organism evidence="2 3">
    <name type="scientific">Mycena metata</name>
    <dbReference type="NCBI Taxonomy" id="1033252"/>
    <lineage>
        <taxon>Eukaryota</taxon>
        <taxon>Fungi</taxon>
        <taxon>Dikarya</taxon>
        <taxon>Basidiomycota</taxon>
        <taxon>Agaricomycotina</taxon>
        <taxon>Agaricomycetes</taxon>
        <taxon>Agaricomycetidae</taxon>
        <taxon>Agaricales</taxon>
        <taxon>Marasmiineae</taxon>
        <taxon>Mycenaceae</taxon>
        <taxon>Mycena</taxon>
    </lineage>
</organism>
<accession>A0AAD7ISR1</accession>
<sequence>MSLHRHSSRGCPLTHGPVSPRLHRAPSLTRFLRNQHQARMATPFSVTPACITDPRPSAYATRRSQGAEPHAPSPVLTRSSPHSLFHHYPSPCRPRLHAPLHLHPASAHPAPRAYGRPQSLSPASPTHAPAEGPAPVSATIRPSAREDRATIPPLIAGPVPPLLAACSSTRVPREAATHALFPPHRAPRIRSTGRTSTDEDQCGARRARTGRWLPSSSSAQMNAYATHGRSRRASHPHASTPVSSRPAPPPASIPSRLSAGLAVEARRHVDTLAGEERKDHAARKGEGAQDRGEEDEERGADAGASVDVDDETARRSPVVSSDTLGTDRCRAM</sequence>
<reference evidence="2" key="1">
    <citation type="submission" date="2023-03" db="EMBL/GenBank/DDBJ databases">
        <title>Massive genome expansion in bonnet fungi (Mycena s.s.) driven by repeated elements and novel gene families across ecological guilds.</title>
        <authorList>
            <consortium name="Lawrence Berkeley National Laboratory"/>
            <person name="Harder C.B."/>
            <person name="Miyauchi S."/>
            <person name="Viragh M."/>
            <person name="Kuo A."/>
            <person name="Thoen E."/>
            <person name="Andreopoulos B."/>
            <person name="Lu D."/>
            <person name="Skrede I."/>
            <person name="Drula E."/>
            <person name="Henrissat B."/>
            <person name="Morin E."/>
            <person name="Kohler A."/>
            <person name="Barry K."/>
            <person name="LaButti K."/>
            <person name="Morin E."/>
            <person name="Salamov A."/>
            <person name="Lipzen A."/>
            <person name="Mereny Z."/>
            <person name="Hegedus B."/>
            <person name="Baldrian P."/>
            <person name="Stursova M."/>
            <person name="Weitz H."/>
            <person name="Taylor A."/>
            <person name="Grigoriev I.V."/>
            <person name="Nagy L.G."/>
            <person name="Martin F."/>
            <person name="Kauserud H."/>
        </authorList>
    </citation>
    <scope>NUCLEOTIDE SEQUENCE</scope>
    <source>
        <strain evidence="2">CBHHK182m</strain>
    </source>
</reference>
<gene>
    <name evidence="2" type="ORF">B0H16DRAFT_1724986</name>
</gene>
<evidence type="ECO:0000313" key="3">
    <source>
        <dbReference type="Proteomes" id="UP001215598"/>
    </source>
</evidence>
<dbReference type="Proteomes" id="UP001215598">
    <property type="component" value="Unassembled WGS sequence"/>
</dbReference>
<dbReference type="EMBL" id="JARKIB010000068">
    <property type="protein sequence ID" value="KAJ7749727.1"/>
    <property type="molecule type" value="Genomic_DNA"/>
</dbReference>
<name>A0AAD7ISR1_9AGAR</name>
<comment type="caution">
    <text evidence="2">The sequence shown here is derived from an EMBL/GenBank/DDBJ whole genome shotgun (WGS) entry which is preliminary data.</text>
</comment>
<protein>
    <submittedName>
        <fullName evidence="2">Uncharacterized protein</fullName>
    </submittedName>
</protein>
<feature type="region of interest" description="Disordered" evidence="1">
    <location>
        <begin position="176"/>
        <end position="332"/>
    </location>
</feature>
<evidence type="ECO:0000256" key="1">
    <source>
        <dbReference type="SAM" id="MobiDB-lite"/>
    </source>
</evidence>
<dbReference type="AlphaFoldDB" id="A0AAD7ISR1"/>